<evidence type="ECO:0000256" key="2">
    <source>
        <dbReference type="ARBA" id="ARBA00022448"/>
    </source>
</evidence>
<dbReference type="PANTHER" id="PTHR43820:SF4">
    <property type="entry name" value="HIGH-AFFINITY BRANCHED-CHAIN AMINO ACID TRANSPORT ATP-BINDING PROTEIN LIVF"/>
    <property type="match status" value="1"/>
</dbReference>
<dbReference type="PROSITE" id="PS00211">
    <property type="entry name" value="ABC_TRANSPORTER_1"/>
    <property type="match status" value="1"/>
</dbReference>
<dbReference type="InterPro" id="IPR003439">
    <property type="entry name" value="ABC_transporter-like_ATP-bd"/>
</dbReference>
<keyword evidence="3" id="KW-0547">Nucleotide-binding</keyword>
<dbReference type="Gene3D" id="3.40.50.300">
    <property type="entry name" value="P-loop containing nucleotide triphosphate hydrolases"/>
    <property type="match status" value="1"/>
</dbReference>
<gene>
    <name evidence="7" type="ORF">ACFQQG_17450</name>
</gene>
<dbReference type="SUPFAM" id="SSF52540">
    <property type="entry name" value="P-loop containing nucleoside triphosphate hydrolases"/>
    <property type="match status" value="1"/>
</dbReference>
<dbReference type="SMART" id="SM00382">
    <property type="entry name" value="AAA"/>
    <property type="match status" value="1"/>
</dbReference>
<feature type="domain" description="ABC transporter" evidence="6">
    <location>
        <begin position="4"/>
        <end position="235"/>
    </location>
</feature>
<dbReference type="GO" id="GO:0006865">
    <property type="term" value="P:amino acid transport"/>
    <property type="evidence" value="ECO:0007669"/>
    <property type="project" value="UniProtKB-KW"/>
</dbReference>
<dbReference type="GeneID" id="76631824"/>
<evidence type="ECO:0000313" key="7">
    <source>
        <dbReference type="EMBL" id="MFC7059643.1"/>
    </source>
</evidence>
<keyword evidence="2" id="KW-0813">Transport</keyword>
<accession>A0ABD5W633</accession>
<dbReference type="EMBL" id="JBHSZI010000001">
    <property type="protein sequence ID" value="MFC7059643.1"/>
    <property type="molecule type" value="Genomic_DNA"/>
</dbReference>
<dbReference type="PANTHER" id="PTHR43820">
    <property type="entry name" value="HIGH-AFFINITY BRANCHED-CHAIN AMINO ACID TRANSPORT ATP-BINDING PROTEIN LIVF"/>
    <property type="match status" value="1"/>
</dbReference>
<proteinExistence type="inferred from homology"/>
<keyword evidence="4 7" id="KW-0067">ATP-binding</keyword>
<organism evidence="7 8">
    <name type="scientific">Halovenus salina</name>
    <dbReference type="NCBI Taxonomy" id="1510225"/>
    <lineage>
        <taxon>Archaea</taxon>
        <taxon>Methanobacteriati</taxon>
        <taxon>Methanobacteriota</taxon>
        <taxon>Stenosarchaea group</taxon>
        <taxon>Halobacteria</taxon>
        <taxon>Halobacteriales</taxon>
        <taxon>Haloarculaceae</taxon>
        <taxon>Halovenus</taxon>
    </lineage>
</organism>
<dbReference type="InterPro" id="IPR052156">
    <property type="entry name" value="BCAA_Transport_ATP-bd_LivF"/>
</dbReference>
<keyword evidence="8" id="KW-1185">Reference proteome</keyword>
<evidence type="ECO:0000313" key="8">
    <source>
        <dbReference type="Proteomes" id="UP001596445"/>
    </source>
</evidence>
<keyword evidence="5" id="KW-0029">Amino-acid transport</keyword>
<dbReference type="GO" id="GO:0005524">
    <property type="term" value="F:ATP binding"/>
    <property type="evidence" value="ECO:0007669"/>
    <property type="project" value="UniProtKB-KW"/>
</dbReference>
<dbReference type="PROSITE" id="PS50893">
    <property type="entry name" value="ABC_TRANSPORTER_2"/>
    <property type="match status" value="1"/>
</dbReference>
<evidence type="ECO:0000259" key="6">
    <source>
        <dbReference type="PROSITE" id="PS50893"/>
    </source>
</evidence>
<dbReference type="InterPro" id="IPR017871">
    <property type="entry name" value="ABC_transporter-like_CS"/>
</dbReference>
<dbReference type="Pfam" id="PF00005">
    <property type="entry name" value="ABC_tran"/>
    <property type="match status" value="1"/>
</dbReference>
<dbReference type="AlphaFoldDB" id="A0ABD5W633"/>
<dbReference type="InterPro" id="IPR003593">
    <property type="entry name" value="AAA+_ATPase"/>
</dbReference>
<dbReference type="InterPro" id="IPR027417">
    <property type="entry name" value="P-loop_NTPase"/>
</dbReference>
<dbReference type="RefSeq" id="WP_267162427.1">
    <property type="nucleotide sequence ID" value="NZ_CP112972.1"/>
</dbReference>
<name>A0ABD5W633_9EURY</name>
<protein>
    <submittedName>
        <fullName evidence="7">ABC transporter ATP-binding protein</fullName>
    </submittedName>
</protein>
<dbReference type="CDD" id="cd03224">
    <property type="entry name" value="ABC_TM1139_LivF_branched"/>
    <property type="match status" value="1"/>
</dbReference>
<reference evidence="7 8" key="1">
    <citation type="journal article" date="2019" name="Int. J. Syst. Evol. Microbiol.">
        <title>The Global Catalogue of Microorganisms (GCM) 10K type strain sequencing project: providing services to taxonomists for standard genome sequencing and annotation.</title>
        <authorList>
            <consortium name="The Broad Institute Genomics Platform"/>
            <consortium name="The Broad Institute Genome Sequencing Center for Infectious Disease"/>
            <person name="Wu L."/>
            <person name="Ma J."/>
        </authorList>
    </citation>
    <scope>NUCLEOTIDE SEQUENCE [LARGE SCALE GENOMIC DNA]</scope>
    <source>
        <strain evidence="7 8">JCM 30072</strain>
    </source>
</reference>
<comment type="caution">
    <text evidence="7">The sequence shown here is derived from an EMBL/GenBank/DDBJ whole genome shotgun (WGS) entry which is preliminary data.</text>
</comment>
<comment type="similarity">
    <text evidence="1">Belongs to the ABC transporter superfamily.</text>
</comment>
<evidence type="ECO:0000256" key="4">
    <source>
        <dbReference type="ARBA" id="ARBA00022840"/>
    </source>
</evidence>
<sequence length="235" mass="25773">MTLLTVEDLEAGYETGQVLFGVDLDVDDGELVSLLGRNGAGKTTTLRSIAGAAEPTVLGGDITFDDKRLTGTAPYSIAKEGLSFVPEARRCFPRLTVTENIRLAVNHAEDPKDIETVLDFFPELSEMREKQARNMSGGEQQMLAIARALAANPRLMLLDEPFEGLAPYIVRRIEDIIAEINSEQGIAVLLVEQNVAAAVAVADRHYILDEGRIVESVSTAKLRENEEMRQRYLGV</sequence>
<evidence type="ECO:0000256" key="1">
    <source>
        <dbReference type="ARBA" id="ARBA00005417"/>
    </source>
</evidence>
<evidence type="ECO:0000256" key="3">
    <source>
        <dbReference type="ARBA" id="ARBA00022741"/>
    </source>
</evidence>
<evidence type="ECO:0000256" key="5">
    <source>
        <dbReference type="ARBA" id="ARBA00022970"/>
    </source>
</evidence>
<dbReference type="Proteomes" id="UP001596445">
    <property type="component" value="Unassembled WGS sequence"/>
</dbReference>